<dbReference type="InterPro" id="IPR001753">
    <property type="entry name" value="Enoyl-CoA_hydra/iso"/>
</dbReference>
<evidence type="ECO:0000256" key="2">
    <source>
        <dbReference type="ARBA" id="ARBA00023140"/>
    </source>
</evidence>
<dbReference type="Gene3D" id="3.90.226.10">
    <property type="entry name" value="2-enoyl-CoA Hydratase, Chain A, domain 1"/>
    <property type="match status" value="1"/>
</dbReference>
<evidence type="ECO:0000313" key="5">
    <source>
        <dbReference type="Proteomes" id="UP000094527"/>
    </source>
</evidence>
<dbReference type="Pfam" id="PF00378">
    <property type="entry name" value="ECH_1"/>
    <property type="match status" value="1"/>
</dbReference>
<protein>
    <submittedName>
        <fullName evidence="4">Testis-specific chromodomain protein Y 2</fullName>
    </submittedName>
</protein>
<name>A0A1D2NG59_ORCCI</name>
<organism evidence="4 5">
    <name type="scientific">Orchesella cincta</name>
    <name type="common">Springtail</name>
    <name type="synonym">Podura cincta</name>
    <dbReference type="NCBI Taxonomy" id="48709"/>
    <lineage>
        <taxon>Eukaryota</taxon>
        <taxon>Metazoa</taxon>
        <taxon>Ecdysozoa</taxon>
        <taxon>Arthropoda</taxon>
        <taxon>Hexapoda</taxon>
        <taxon>Collembola</taxon>
        <taxon>Entomobryomorpha</taxon>
        <taxon>Entomobryoidea</taxon>
        <taxon>Orchesellidae</taxon>
        <taxon>Orchesellinae</taxon>
        <taxon>Orchesella</taxon>
    </lineage>
</organism>
<keyword evidence="3" id="KW-0413">Isomerase</keyword>
<keyword evidence="5" id="KW-1185">Reference proteome</keyword>
<evidence type="ECO:0000256" key="3">
    <source>
        <dbReference type="ARBA" id="ARBA00023235"/>
    </source>
</evidence>
<comment type="subcellular location">
    <subcellularLocation>
        <location evidence="1">Peroxisome</location>
    </subcellularLocation>
</comment>
<gene>
    <name evidence="4" type="ORF">Ocin01_02451</name>
</gene>
<reference evidence="4 5" key="1">
    <citation type="journal article" date="2016" name="Genome Biol. Evol.">
        <title>Gene Family Evolution Reflects Adaptation to Soil Environmental Stressors in the Genome of the Collembolan Orchesella cincta.</title>
        <authorList>
            <person name="Faddeeva-Vakhrusheva A."/>
            <person name="Derks M.F."/>
            <person name="Anvar S.Y."/>
            <person name="Agamennone V."/>
            <person name="Suring W."/>
            <person name="Smit S."/>
            <person name="van Straalen N.M."/>
            <person name="Roelofs D."/>
        </authorList>
    </citation>
    <scope>NUCLEOTIDE SEQUENCE [LARGE SCALE GENOMIC DNA]</scope>
    <source>
        <tissue evidence="4">Mixed pool</tissue>
    </source>
</reference>
<proteinExistence type="predicted"/>
<dbReference type="AlphaFoldDB" id="A0A1D2NG59"/>
<accession>A0A1D2NG59</accession>
<dbReference type="PANTHER" id="PTHR43684">
    <property type="match status" value="1"/>
</dbReference>
<dbReference type="SUPFAM" id="SSF52096">
    <property type="entry name" value="ClpP/crotonase"/>
    <property type="match status" value="1"/>
</dbReference>
<dbReference type="GO" id="GO:0004165">
    <property type="term" value="F:delta(3)-delta(2)-enoyl-CoA isomerase activity"/>
    <property type="evidence" value="ECO:0007669"/>
    <property type="project" value="UniProtKB-ARBA"/>
</dbReference>
<dbReference type="PANTHER" id="PTHR43684:SF1">
    <property type="entry name" value="ENOYL-COA DELTA ISOMERASE 2"/>
    <property type="match status" value="1"/>
</dbReference>
<comment type="caution">
    <text evidence="4">The sequence shown here is derived from an EMBL/GenBank/DDBJ whole genome shotgun (WGS) entry which is preliminary data.</text>
</comment>
<evidence type="ECO:0000256" key="1">
    <source>
        <dbReference type="ARBA" id="ARBA00004275"/>
    </source>
</evidence>
<dbReference type="STRING" id="48709.A0A1D2NG59"/>
<dbReference type="Proteomes" id="UP000094527">
    <property type="component" value="Unassembled WGS sequence"/>
</dbReference>
<sequence>MNAELEVPPGGQRTKPRRRRIRSELDRLLSDEGTRNLLRAIKKTGTNKNPTNVFRKRIGVKKRVRVVKRIKEPSVVDEKHANQIDYNVIALHSRANVGYISVSFKDNSVEYAREGAFNIKVLQSVDNAIKSYEQDSNVTVIVLQSSHSKYFCNGIDLHDVLQNGKDKTTASNLVKAIKSLVTTLNSCRKLVVASISGDCVGFGVMILPLFDIVYASDKSMFRVHYNALGQSPEGIALFKNHLCGAGIGIGKVCTYTLQATVHSP</sequence>
<dbReference type="InterPro" id="IPR029045">
    <property type="entry name" value="ClpP/crotonase-like_dom_sf"/>
</dbReference>
<dbReference type="GO" id="GO:0005777">
    <property type="term" value="C:peroxisome"/>
    <property type="evidence" value="ECO:0007669"/>
    <property type="project" value="UniProtKB-SubCell"/>
</dbReference>
<keyword evidence="2" id="KW-0576">Peroxisome</keyword>
<dbReference type="CDD" id="cd06558">
    <property type="entry name" value="crotonase-like"/>
    <property type="match status" value="1"/>
</dbReference>
<dbReference type="InterPro" id="IPR051053">
    <property type="entry name" value="ECH/Chromodomain_protein"/>
</dbReference>
<dbReference type="OrthoDB" id="6357915at2759"/>
<dbReference type="EMBL" id="LJIJ01000050">
    <property type="protein sequence ID" value="ODN04253.1"/>
    <property type="molecule type" value="Genomic_DNA"/>
</dbReference>
<evidence type="ECO:0000313" key="4">
    <source>
        <dbReference type="EMBL" id="ODN04253.1"/>
    </source>
</evidence>